<feature type="domain" description="Carboxyltransferase" evidence="4">
    <location>
        <begin position="9"/>
        <end position="213"/>
    </location>
</feature>
<reference evidence="5 6" key="1">
    <citation type="submission" date="2017-05" db="EMBL/GenBank/DDBJ databases">
        <authorList>
            <person name="Song R."/>
            <person name="Chenine A.L."/>
            <person name="Ruprecht R.M."/>
        </authorList>
    </citation>
    <scope>NUCLEOTIDE SEQUENCE [LARGE SCALE GENOMIC DNA]</scope>
    <source>
        <strain evidence="5 6">CECT 8898</strain>
    </source>
</reference>
<evidence type="ECO:0000313" key="6">
    <source>
        <dbReference type="Proteomes" id="UP000207598"/>
    </source>
</evidence>
<evidence type="ECO:0000259" key="4">
    <source>
        <dbReference type="SMART" id="SM00796"/>
    </source>
</evidence>
<keyword evidence="5" id="KW-0808">Transferase</keyword>
<sequence length="247" mass="26226">MTQGPEGFPRVAPVGTDGLLVSFGDRLSETANRAALSFRAAAEAAALDGLAETSSTLASAYLRFDPDGLDHATMEAEVQALLAREDWFAAALPEGRRLWRIPTVFGTDLAPQLSEAAHAAGLTPDAAIRSISEARVRVQTIGFAPGQPYLGELDPCWNIPRQSTLTERVPIGALTVAIRQLVLFSVSTPTGWRHIGQTAFRAFRPDSDTPFVLRVGDEVVFDPVPAEAYAGLADQGPDGGATCEPLS</sequence>
<dbReference type="EMBL" id="FXYF01000013">
    <property type="protein sequence ID" value="SMX48609.1"/>
    <property type="molecule type" value="Genomic_DNA"/>
</dbReference>
<evidence type="ECO:0000256" key="2">
    <source>
        <dbReference type="ARBA" id="ARBA00022801"/>
    </source>
</evidence>
<evidence type="ECO:0000256" key="3">
    <source>
        <dbReference type="ARBA" id="ARBA00022840"/>
    </source>
</evidence>
<dbReference type="InterPro" id="IPR010016">
    <property type="entry name" value="PxpB"/>
</dbReference>
<dbReference type="InterPro" id="IPR029000">
    <property type="entry name" value="Cyclophilin-like_dom_sf"/>
</dbReference>
<dbReference type="RefSeq" id="WP_094022771.1">
    <property type="nucleotide sequence ID" value="NZ_FXYF01000013.1"/>
</dbReference>
<keyword evidence="6" id="KW-1185">Reference proteome</keyword>
<gene>
    <name evidence="5" type="primary">kipI</name>
    <name evidence="5" type="ORF">MAA8898_04016</name>
</gene>
<dbReference type="PANTHER" id="PTHR34698">
    <property type="entry name" value="5-OXOPROLINASE SUBUNIT B"/>
    <property type="match status" value="1"/>
</dbReference>
<organism evidence="5 6">
    <name type="scientific">Maliponia aquimaris</name>
    <dbReference type="NCBI Taxonomy" id="1673631"/>
    <lineage>
        <taxon>Bacteria</taxon>
        <taxon>Pseudomonadati</taxon>
        <taxon>Pseudomonadota</taxon>
        <taxon>Alphaproteobacteria</taxon>
        <taxon>Rhodobacterales</taxon>
        <taxon>Paracoccaceae</taxon>
        <taxon>Maliponia</taxon>
    </lineage>
</organism>
<keyword evidence="3" id="KW-0067">ATP-binding</keyword>
<dbReference type="Pfam" id="PF02682">
    <property type="entry name" value="CT_C_D"/>
    <property type="match status" value="1"/>
</dbReference>
<dbReference type="Gene3D" id="2.40.100.10">
    <property type="entry name" value="Cyclophilin-like"/>
    <property type="match status" value="1"/>
</dbReference>
<evidence type="ECO:0000256" key="1">
    <source>
        <dbReference type="ARBA" id="ARBA00022741"/>
    </source>
</evidence>
<keyword evidence="2" id="KW-0378">Hydrolase</keyword>
<dbReference type="OrthoDB" id="9778567at2"/>
<accession>A0A238L0R7</accession>
<dbReference type="AlphaFoldDB" id="A0A238L0R7"/>
<dbReference type="Gene3D" id="3.30.1360.40">
    <property type="match status" value="1"/>
</dbReference>
<keyword evidence="5" id="KW-0418">Kinase</keyword>
<proteinExistence type="predicted"/>
<dbReference type="GO" id="GO:0016301">
    <property type="term" value="F:kinase activity"/>
    <property type="evidence" value="ECO:0007669"/>
    <property type="project" value="UniProtKB-KW"/>
</dbReference>
<dbReference type="SUPFAM" id="SSF160467">
    <property type="entry name" value="PH0987 N-terminal domain-like"/>
    <property type="match status" value="1"/>
</dbReference>
<dbReference type="Proteomes" id="UP000207598">
    <property type="component" value="Unassembled WGS sequence"/>
</dbReference>
<dbReference type="GO" id="GO:0016787">
    <property type="term" value="F:hydrolase activity"/>
    <property type="evidence" value="ECO:0007669"/>
    <property type="project" value="UniProtKB-KW"/>
</dbReference>
<dbReference type="PANTHER" id="PTHR34698:SF2">
    <property type="entry name" value="5-OXOPROLINASE SUBUNIT B"/>
    <property type="match status" value="1"/>
</dbReference>
<dbReference type="GO" id="GO:0005524">
    <property type="term" value="F:ATP binding"/>
    <property type="evidence" value="ECO:0007669"/>
    <property type="project" value="UniProtKB-KW"/>
</dbReference>
<dbReference type="SMART" id="SM00796">
    <property type="entry name" value="AHS1"/>
    <property type="match status" value="1"/>
</dbReference>
<dbReference type="SUPFAM" id="SSF50891">
    <property type="entry name" value="Cyclophilin-like"/>
    <property type="match status" value="1"/>
</dbReference>
<dbReference type="InterPro" id="IPR003833">
    <property type="entry name" value="CT_C_D"/>
</dbReference>
<keyword evidence="1" id="KW-0547">Nucleotide-binding</keyword>
<name>A0A238L0R7_9RHOB</name>
<protein>
    <submittedName>
        <fullName evidence="5">Kinase A inhibitor</fullName>
    </submittedName>
</protein>
<evidence type="ECO:0000313" key="5">
    <source>
        <dbReference type="EMBL" id="SMX48609.1"/>
    </source>
</evidence>